<evidence type="ECO:0000313" key="2">
    <source>
        <dbReference type="EMBL" id="KJZ12198.1"/>
    </source>
</evidence>
<sequence length="471" mass="51610">MIHTLSGGTSPNQFPAISAQQLGAASFRRDYGVKYTYASGGMYRGIASAKLVIAMAQAGLLSFFGSGGLSVDVVDQALSEIQNALSKESSFGLNLVCNLTQPEQELALVELCLKRQVRCLEAAAFIRITPALVMYRLRGLVRDEQGQVVSTNKLMAKVSRPEVASAFLSPAPDNIVAQLLADKQISLEQAELSKQIAMCDDLCVEADSGGHTDQGMPAVLLPAMQLLRDTLSAQYQFNNPPRVGLAGGIGTPASAAAAFMMGADFILTGSINQCTVEADTSAAVKTLLQDINVQDTDYAPAGDMFELGAKVQVLKKGVFFPARAQKLYQLYQHYPSLDAIPAAQRAQLEDKVFKKTFAEIWQETRQYLHQQGRSEEVMRAEQDPKYKMARVFRWYFAHSMKLAFAGTTQERVNFQVHTGPALGAFNQWVKGTDLEPWQQRHVANIAQLLMTETATVLTTRTRHWLAPAHVD</sequence>
<dbReference type="PANTHER" id="PTHR32332:SF20">
    <property type="entry name" value="2-NITROPROPANE DIOXYGENASE-LIKE PROTEIN"/>
    <property type="match status" value="1"/>
</dbReference>
<dbReference type="InterPro" id="IPR014179">
    <property type="entry name" value="PfaD-like_TIM-barrel"/>
</dbReference>
<keyword evidence="3" id="KW-1185">Reference proteome</keyword>
<feature type="domain" description="[Acyl-carrier-protein] S-malonyltransferase-like inserted helical" evidence="1">
    <location>
        <begin position="334"/>
        <end position="414"/>
    </location>
</feature>
<keyword evidence="2" id="KW-0223">Dioxygenase</keyword>
<dbReference type="RefSeq" id="WP_046003635.1">
    <property type="nucleotide sequence ID" value="NZ_JXYA01000006.1"/>
</dbReference>
<dbReference type="GO" id="GO:0051213">
    <property type="term" value="F:dioxygenase activity"/>
    <property type="evidence" value="ECO:0007669"/>
    <property type="project" value="UniProtKB-KW"/>
</dbReference>
<dbReference type="OrthoDB" id="9808564at2"/>
<dbReference type="InterPro" id="IPR049489">
    <property type="entry name" value="FabD-like_helical_ins"/>
</dbReference>
<dbReference type="EMBL" id="JXYA01000006">
    <property type="protein sequence ID" value="KJZ12198.1"/>
    <property type="molecule type" value="Genomic_DNA"/>
</dbReference>
<organism evidence="2 3">
    <name type="scientific">Pseudoalteromonas rubra</name>
    <dbReference type="NCBI Taxonomy" id="43658"/>
    <lineage>
        <taxon>Bacteria</taxon>
        <taxon>Pseudomonadati</taxon>
        <taxon>Pseudomonadota</taxon>
        <taxon>Gammaproteobacteria</taxon>
        <taxon>Alteromonadales</taxon>
        <taxon>Pseudoalteromonadaceae</taxon>
        <taxon>Pseudoalteromonas</taxon>
    </lineage>
</organism>
<accession>A0A0F4QWZ0</accession>
<name>A0A0F4QWZ0_9GAMM</name>
<dbReference type="InterPro" id="IPR013785">
    <property type="entry name" value="Aldolase_TIM"/>
</dbReference>
<dbReference type="NCBIfam" id="TIGR02814">
    <property type="entry name" value="pfaD_fam"/>
    <property type="match status" value="1"/>
</dbReference>
<dbReference type="SUPFAM" id="SSF51395">
    <property type="entry name" value="FMN-linked oxidoreductases"/>
    <property type="match status" value="1"/>
</dbReference>
<dbReference type="Gene3D" id="3.20.20.70">
    <property type="entry name" value="Aldolase class I"/>
    <property type="match status" value="2"/>
</dbReference>
<dbReference type="PATRIC" id="fig|43658.5.peg.808"/>
<dbReference type="Pfam" id="PF21607">
    <property type="entry name" value="FabD_helical_ins"/>
    <property type="match status" value="1"/>
</dbReference>
<reference evidence="2 3" key="1">
    <citation type="journal article" date="2015" name="BMC Genomics">
        <title>Genome mining reveals unlocked bioactive potential of marine Gram-negative bacteria.</title>
        <authorList>
            <person name="Machado H."/>
            <person name="Sonnenschein E.C."/>
            <person name="Melchiorsen J."/>
            <person name="Gram L."/>
        </authorList>
    </citation>
    <scope>NUCLEOTIDE SEQUENCE [LARGE SCALE GENOMIC DNA]</scope>
    <source>
        <strain evidence="2 3">S2471</strain>
    </source>
</reference>
<dbReference type="CDD" id="cd04742">
    <property type="entry name" value="NPD_FabD"/>
    <property type="match status" value="1"/>
</dbReference>
<evidence type="ECO:0000259" key="1">
    <source>
        <dbReference type="Pfam" id="PF21607"/>
    </source>
</evidence>
<evidence type="ECO:0000313" key="3">
    <source>
        <dbReference type="Proteomes" id="UP000033452"/>
    </source>
</evidence>
<dbReference type="PANTHER" id="PTHR32332">
    <property type="entry name" value="2-NITROPROPANE DIOXYGENASE"/>
    <property type="match status" value="1"/>
</dbReference>
<gene>
    <name evidence="2" type="ORF">TW77_03845</name>
</gene>
<comment type="caution">
    <text evidence="2">The sequence shown here is derived from an EMBL/GenBank/DDBJ whole genome shotgun (WGS) entry which is preliminary data.</text>
</comment>
<dbReference type="Pfam" id="PF03060">
    <property type="entry name" value="NMO"/>
    <property type="match status" value="1"/>
</dbReference>
<proteinExistence type="predicted"/>
<dbReference type="Proteomes" id="UP000033452">
    <property type="component" value="Unassembled WGS sequence"/>
</dbReference>
<dbReference type="AlphaFoldDB" id="A0A0F4QWZ0"/>
<protein>
    <submittedName>
        <fullName evidence="2">2-nitropropane dioxygenase</fullName>
    </submittedName>
</protein>
<keyword evidence="2" id="KW-0560">Oxidoreductase</keyword>